<accession>A0AAF1AP68</accession>
<keyword evidence="5" id="KW-0732">Signal</keyword>
<evidence type="ECO:0000256" key="5">
    <source>
        <dbReference type="SAM" id="SignalP"/>
    </source>
</evidence>
<protein>
    <recommendedName>
        <fullName evidence="8">Beta-glucosidase 11-like</fullName>
    </recommendedName>
</protein>
<dbReference type="InterPro" id="IPR017853">
    <property type="entry name" value="GH"/>
</dbReference>
<dbReference type="GO" id="GO:0008422">
    <property type="term" value="F:beta-glucosidase activity"/>
    <property type="evidence" value="ECO:0007669"/>
    <property type="project" value="TreeGrafter"/>
</dbReference>
<dbReference type="Pfam" id="PF00232">
    <property type="entry name" value="Glyco_hydro_1"/>
    <property type="match status" value="1"/>
</dbReference>
<dbReference type="SUPFAM" id="SSF51445">
    <property type="entry name" value="(Trans)glycosidases"/>
    <property type="match status" value="1"/>
</dbReference>
<evidence type="ECO:0000313" key="6">
    <source>
        <dbReference type="EMBL" id="WOG87301.1"/>
    </source>
</evidence>
<gene>
    <name evidence="6" type="ORF">DCAR_0206524</name>
</gene>
<keyword evidence="2" id="KW-0378">Hydrolase</keyword>
<feature type="signal peptide" evidence="5">
    <location>
        <begin position="1"/>
        <end position="28"/>
    </location>
</feature>
<proteinExistence type="inferred from homology"/>
<evidence type="ECO:0000256" key="1">
    <source>
        <dbReference type="ARBA" id="ARBA00010838"/>
    </source>
</evidence>
<keyword evidence="7" id="KW-1185">Reference proteome</keyword>
<dbReference type="InterPro" id="IPR033132">
    <property type="entry name" value="GH_1_N_CS"/>
</dbReference>
<dbReference type="GO" id="GO:0005975">
    <property type="term" value="P:carbohydrate metabolic process"/>
    <property type="evidence" value="ECO:0007669"/>
    <property type="project" value="InterPro"/>
</dbReference>
<organism evidence="6 7">
    <name type="scientific">Daucus carota subsp. sativus</name>
    <name type="common">Carrot</name>
    <dbReference type="NCBI Taxonomy" id="79200"/>
    <lineage>
        <taxon>Eukaryota</taxon>
        <taxon>Viridiplantae</taxon>
        <taxon>Streptophyta</taxon>
        <taxon>Embryophyta</taxon>
        <taxon>Tracheophyta</taxon>
        <taxon>Spermatophyta</taxon>
        <taxon>Magnoliopsida</taxon>
        <taxon>eudicotyledons</taxon>
        <taxon>Gunneridae</taxon>
        <taxon>Pentapetalae</taxon>
        <taxon>asterids</taxon>
        <taxon>campanulids</taxon>
        <taxon>Apiales</taxon>
        <taxon>Apiaceae</taxon>
        <taxon>Apioideae</taxon>
        <taxon>Scandiceae</taxon>
        <taxon>Daucinae</taxon>
        <taxon>Daucus</taxon>
        <taxon>Daucus sect. Daucus</taxon>
    </lineage>
</organism>
<evidence type="ECO:0000256" key="2">
    <source>
        <dbReference type="ARBA" id="ARBA00022801"/>
    </source>
</evidence>
<dbReference type="Proteomes" id="UP000077755">
    <property type="component" value="Chromosome 2"/>
</dbReference>
<feature type="chain" id="PRO_5042220211" description="Beta-glucosidase 11-like" evidence="5">
    <location>
        <begin position="29"/>
        <end position="499"/>
    </location>
</feature>
<sequence length="499" mass="56303">MPNLGLPRGQLLIFLLQLTSLSVLQVYGIGINYSRDDFPADFVFGSGTSAYQVEGAPFEDGKTPSTWDIFTHDGYVNNGETGDIACDGYHKYKEDVKLMADTGLEAYRFSISWTRLIPNGRGPINPKGLQFYNNLINELITWGIQPHVTLFHGDLPQSLEDEYGGWLDKKILKDFVVYADACFREFGDRVMHWTTFNEINMLPMLGYDAGMMPPRRCSSFYGMNCTQGALDEPYRVAHNTLLAHASAAKLYKQKYKPVQHGFIGLNVLAFWFSPYTITTEDLLATQRANDFYVGWFVNPLVKGDYPDVIKKNAGKKIPSFTKTESLRLKGSFDFLGVNHYASGYVKDQTINPAVETRDLMADMAGLTHVLEYFKDVYGNPPVYIHENGLRTVRNGSMSEELNDAARVKYMRGFIGSVLDALRNGANTKGYFTWSFLDVFELLGGYDSAYGLHYVDLNDKDLKRYPKSSATWYSSFLKKRGIQSVGQGKDSVSELFHSHL</sequence>
<comment type="similarity">
    <text evidence="1 4">Belongs to the glycosyl hydrolase 1 family.</text>
</comment>
<evidence type="ECO:0000256" key="3">
    <source>
        <dbReference type="ARBA" id="ARBA00023295"/>
    </source>
</evidence>
<dbReference type="EMBL" id="CP093344">
    <property type="protein sequence ID" value="WOG87301.1"/>
    <property type="molecule type" value="Genomic_DNA"/>
</dbReference>
<keyword evidence="3" id="KW-0326">Glycosidase</keyword>
<dbReference type="InterPro" id="IPR001360">
    <property type="entry name" value="Glyco_hydro_1"/>
</dbReference>
<name>A0AAF1AP68_DAUCS</name>
<evidence type="ECO:0008006" key="8">
    <source>
        <dbReference type="Google" id="ProtNLM"/>
    </source>
</evidence>
<dbReference type="PANTHER" id="PTHR10353">
    <property type="entry name" value="GLYCOSYL HYDROLASE"/>
    <property type="match status" value="1"/>
</dbReference>
<dbReference type="Gene3D" id="3.20.20.80">
    <property type="entry name" value="Glycosidases"/>
    <property type="match status" value="1"/>
</dbReference>
<dbReference type="PROSITE" id="PS00653">
    <property type="entry name" value="GLYCOSYL_HYDROL_F1_2"/>
    <property type="match status" value="1"/>
</dbReference>
<evidence type="ECO:0000313" key="7">
    <source>
        <dbReference type="Proteomes" id="UP000077755"/>
    </source>
</evidence>
<dbReference type="AlphaFoldDB" id="A0AAF1AP68"/>
<dbReference type="PANTHER" id="PTHR10353:SF29">
    <property type="entry name" value="BETA-GLUCOSIDASE 11"/>
    <property type="match status" value="1"/>
</dbReference>
<evidence type="ECO:0000256" key="4">
    <source>
        <dbReference type="RuleBase" id="RU003690"/>
    </source>
</evidence>
<reference evidence="6" key="2">
    <citation type="submission" date="2022-03" db="EMBL/GenBank/DDBJ databases">
        <title>Draft title - Genomic analysis of global carrot germplasm unveils the trajectory of domestication and the origin of high carotenoid orange carrot.</title>
        <authorList>
            <person name="Iorizzo M."/>
            <person name="Ellison S."/>
            <person name="Senalik D."/>
            <person name="Macko-Podgorni A."/>
            <person name="Grzebelus D."/>
            <person name="Bostan H."/>
            <person name="Rolling W."/>
            <person name="Curaba J."/>
            <person name="Simon P."/>
        </authorList>
    </citation>
    <scope>NUCLEOTIDE SEQUENCE</scope>
    <source>
        <tissue evidence="6">Leaf</tissue>
    </source>
</reference>
<dbReference type="FunFam" id="3.20.20.80:FF:000020">
    <property type="entry name" value="Beta-glucosidase 12"/>
    <property type="match status" value="1"/>
</dbReference>
<reference evidence="6" key="1">
    <citation type="journal article" date="2016" name="Nat. Genet.">
        <title>A high-quality carrot genome assembly provides new insights into carotenoid accumulation and asterid genome evolution.</title>
        <authorList>
            <person name="Iorizzo M."/>
            <person name="Ellison S."/>
            <person name="Senalik D."/>
            <person name="Zeng P."/>
            <person name="Satapoomin P."/>
            <person name="Huang J."/>
            <person name="Bowman M."/>
            <person name="Iovene M."/>
            <person name="Sanseverino W."/>
            <person name="Cavagnaro P."/>
            <person name="Yildiz M."/>
            <person name="Macko-Podgorni A."/>
            <person name="Moranska E."/>
            <person name="Grzebelus E."/>
            <person name="Grzebelus D."/>
            <person name="Ashrafi H."/>
            <person name="Zheng Z."/>
            <person name="Cheng S."/>
            <person name="Spooner D."/>
            <person name="Van Deynze A."/>
            <person name="Simon P."/>
        </authorList>
    </citation>
    <scope>NUCLEOTIDE SEQUENCE</scope>
    <source>
        <tissue evidence="6">Leaf</tissue>
    </source>
</reference>
<dbReference type="PRINTS" id="PR00131">
    <property type="entry name" value="GLHYDRLASE1"/>
</dbReference>